<organism evidence="10 11">
    <name type="scientific">Candidatus Caccoplasma merdipullorum</name>
    <dbReference type="NCBI Taxonomy" id="2840718"/>
    <lineage>
        <taxon>Bacteria</taxon>
        <taxon>Pseudomonadati</taxon>
        <taxon>Bacteroidota</taxon>
        <taxon>Bacteroidia</taxon>
        <taxon>Bacteroidales</taxon>
        <taxon>Bacteroidaceae</taxon>
        <taxon>Bacteroidaceae incertae sedis</taxon>
        <taxon>Candidatus Caccoplasma</taxon>
    </lineage>
</organism>
<comment type="caution">
    <text evidence="10">The sequence shown here is derived from an EMBL/GenBank/DDBJ whole genome shotgun (WGS) entry which is preliminary data.</text>
</comment>
<keyword evidence="3 7" id="KW-0479">Metal-binding</keyword>
<feature type="signal peptide" evidence="8">
    <location>
        <begin position="1"/>
        <end position="23"/>
    </location>
</feature>
<evidence type="ECO:0000256" key="1">
    <source>
        <dbReference type="ARBA" id="ARBA00006040"/>
    </source>
</evidence>
<dbReference type="PANTHER" id="PTHR43660">
    <property type="entry name" value="DIPEPTIDYL CARBOXYPEPTIDASE"/>
    <property type="match status" value="1"/>
</dbReference>
<dbReference type="PANTHER" id="PTHR43660:SF1">
    <property type="entry name" value="DIPEPTIDYL CARBOXYPEPTIDASE"/>
    <property type="match status" value="1"/>
</dbReference>
<feature type="domain" description="Peptidase M3A/M3B catalytic" evidence="9">
    <location>
        <begin position="248"/>
        <end position="694"/>
    </location>
</feature>
<dbReference type="InterPro" id="IPR001567">
    <property type="entry name" value="Pept_M3A_M3B_dom"/>
</dbReference>
<name>A0A9D9E176_9BACT</name>
<dbReference type="Gene3D" id="1.20.1050.40">
    <property type="entry name" value="Endopeptidase. Chain P, domain 1"/>
    <property type="match status" value="1"/>
</dbReference>
<sequence>MKRIIFLLALLLLSSTPYTMLHAENPLTEKFETPYGTPPFDKIKIEDFKPAITEAIKIHQEEINAITSQQEKPDFSNTIEALDRSGRLLDNVTSIFFNLLNAESNDELMELSHEIMPVLSEHYNNISLDEKLFERIKQVYEMRDSLNLTQEQKMLLKNSYRSMVRSGASLKGADRDKYRELSMELSKLSLTYGQNLLKATNAFEMVLTEEDELAGLPESVRESAKARAESKGKEGYLFNLSYPSYAPFLKYSSRRDLREKMYRAYNSRSLGGDFDNREIVLATVEKRKELANLLGFENWAAYVLDNRMAHDSKGVYGLLDKLLEAYKPVADREVAEIKAFAKEIEGKEIELMPWDWSYYSEKLKDRKYDLNDEMLKPYFEIEKVKKGVFGLAERLYGLKFVKNDSIPVYHEDVEAFKVLDENGNYVGILFTDYYPRDGKQGGAWMTTFKGQWREPDGTDSRPHVSLVMNFSRPAADKPALLTYDEVNTFLHEFGHSLHSLLSKCTYSSLSGTSVYRDFVELPSQIMENWLDEKEFLDTFAAHYQTGEKMPEELVDKIVASARYHAGYSCVRQLSFGYLDMAWHTITDTVPNEVLPFERNAMRPTDLFPEVENTGMSCQFSHIFDGGYAAGYYGYKWAEVLDADAFSVFKKNGIFDRKSADSFRTNILERGGSDDPMTLYINFRGEAPSIDAIMERDGIK</sequence>
<evidence type="ECO:0000256" key="5">
    <source>
        <dbReference type="ARBA" id="ARBA00022833"/>
    </source>
</evidence>
<dbReference type="GO" id="GO:0006508">
    <property type="term" value="P:proteolysis"/>
    <property type="evidence" value="ECO:0007669"/>
    <property type="project" value="UniProtKB-KW"/>
</dbReference>
<evidence type="ECO:0000256" key="7">
    <source>
        <dbReference type="RuleBase" id="RU003435"/>
    </source>
</evidence>
<dbReference type="GO" id="GO:0046872">
    <property type="term" value="F:metal ion binding"/>
    <property type="evidence" value="ECO:0007669"/>
    <property type="project" value="UniProtKB-UniRule"/>
</dbReference>
<dbReference type="CDD" id="cd06456">
    <property type="entry name" value="M3A_DCP"/>
    <property type="match status" value="1"/>
</dbReference>
<keyword evidence="5 7" id="KW-0862">Zinc</keyword>
<keyword evidence="6 7" id="KW-0482">Metalloprotease</keyword>
<keyword evidence="4 7" id="KW-0378">Hydrolase</keyword>
<dbReference type="Gene3D" id="3.40.390.10">
    <property type="entry name" value="Collagenase (Catalytic Domain)"/>
    <property type="match status" value="1"/>
</dbReference>
<dbReference type="GO" id="GO:0004180">
    <property type="term" value="F:carboxypeptidase activity"/>
    <property type="evidence" value="ECO:0007669"/>
    <property type="project" value="TreeGrafter"/>
</dbReference>
<gene>
    <name evidence="10" type="ORF">IAC54_00225</name>
</gene>
<evidence type="ECO:0000256" key="8">
    <source>
        <dbReference type="SAM" id="SignalP"/>
    </source>
</evidence>
<dbReference type="InterPro" id="IPR034005">
    <property type="entry name" value="M3A_DCP"/>
</dbReference>
<evidence type="ECO:0000259" key="9">
    <source>
        <dbReference type="Pfam" id="PF01432"/>
    </source>
</evidence>
<keyword evidence="2 7" id="KW-0645">Protease</keyword>
<dbReference type="InterPro" id="IPR045090">
    <property type="entry name" value="Pept_M3A_M3B"/>
</dbReference>
<dbReference type="SUPFAM" id="SSF55486">
    <property type="entry name" value="Metalloproteases ('zincins'), catalytic domain"/>
    <property type="match status" value="1"/>
</dbReference>
<evidence type="ECO:0000256" key="4">
    <source>
        <dbReference type="ARBA" id="ARBA00022801"/>
    </source>
</evidence>
<protein>
    <submittedName>
        <fullName evidence="10">M3 family metallopeptidase</fullName>
    </submittedName>
</protein>
<evidence type="ECO:0000313" key="10">
    <source>
        <dbReference type="EMBL" id="MBO8437313.1"/>
    </source>
</evidence>
<evidence type="ECO:0000313" key="11">
    <source>
        <dbReference type="Proteomes" id="UP000823636"/>
    </source>
</evidence>
<keyword evidence="8" id="KW-0732">Signal</keyword>
<dbReference type="InterPro" id="IPR024077">
    <property type="entry name" value="Neurolysin/TOP_dom2"/>
</dbReference>
<dbReference type="EMBL" id="JADIMW010000003">
    <property type="protein sequence ID" value="MBO8437313.1"/>
    <property type="molecule type" value="Genomic_DNA"/>
</dbReference>
<reference evidence="10" key="1">
    <citation type="submission" date="2020-10" db="EMBL/GenBank/DDBJ databases">
        <authorList>
            <person name="Gilroy R."/>
        </authorList>
    </citation>
    <scope>NUCLEOTIDE SEQUENCE</scope>
    <source>
        <strain evidence="10">G3-4614</strain>
    </source>
</reference>
<feature type="chain" id="PRO_5038395129" evidence="8">
    <location>
        <begin position="24"/>
        <end position="699"/>
    </location>
</feature>
<dbReference type="GO" id="GO:0004222">
    <property type="term" value="F:metalloendopeptidase activity"/>
    <property type="evidence" value="ECO:0007669"/>
    <property type="project" value="InterPro"/>
</dbReference>
<accession>A0A9D9E176</accession>
<reference evidence="10" key="2">
    <citation type="journal article" date="2021" name="PeerJ">
        <title>Extensive microbial diversity within the chicken gut microbiome revealed by metagenomics and culture.</title>
        <authorList>
            <person name="Gilroy R."/>
            <person name="Ravi A."/>
            <person name="Getino M."/>
            <person name="Pursley I."/>
            <person name="Horton D.L."/>
            <person name="Alikhan N.F."/>
            <person name="Baker D."/>
            <person name="Gharbi K."/>
            <person name="Hall N."/>
            <person name="Watson M."/>
            <person name="Adriaenssens E.M."/>
            <person name="Foster-Nyarko E."/>
            <person name="Jarju S."/>
            <person name="Secka A."/>
            <person name="Antonio M."/>
            <person name="Oren A."/>
            <person name="Chaudhuri R.R."/>
            <person name="La Ragione R."/>
            <person name="Hildebrand F."/>
            <person name="Pallen M.J."/>
        </authorList>
    </citation>
    <scope>NUCLEOTIDE SEQUENCE</scope>
    <source>
        <strain evidence="10">G3-4614</strain>
    </source>
</reference>
<dbReference type="AlphaFoldDB" id="A0A9D9E176"/>
<dbReference type="GO" id="GO:0005829">
    <property type="term" value="C:cytosol"/>
    <property type="evidence" value="ECO:0007669"/>
    <property type="project" value="TreeGrafter"/>
</dbReference>
<dbReference type="Proteomes" id="UP000823636">
    <property type="component" value="Unassembled WGS sequence"/>
</dbReference>
<evidence type="ECO:0000256" key="2">
    <source>
        <dbReference type="ARBA" id="ARBA00022670"/>
    </source>
</evidence>
<dbReference type="FunFam" id="3.40.390.10:FF:000009">
    <property type="entry name" value="Oligopeptidase A"/>
    <property type="match status" value="1"/>
</dbReference>
<proteinExistence type="inferred from homology"/>
<dbReference type="InterPro" id="IPR024080">
    <property type="entry name" value="Neurolysin/TOP_N"/>
</dbReference>
<evidence type="ECO:0000256" key="3">
    <source>
        <dbReference type="ARBA" id="ARBA00022723"/>
    </source>
</evidence>
<dbReference type="Pfam" id="PF01432">
    <property type="entry name" value="Peptidase_M3"/>
    <property type="match status" value="1"/>
</dbReference>
<evidence type="ECO:0000256" key="6">
    <source>
        <dbReference type="ARBA" id="ARBA00023049"/>
    </source>
</evidence>
<dbReference type="Gene3D" id="1.10.1370.10">
    <property type="entry name" value="Neurolysin, domain 3"/>
    <property type="match status" value="1"/>
</dbReference>
<dbReference type="InterPro" id="IPR024079">
    <property type="entry name" value="MetalloPept_cat_dom_sf"/>
</dbReference>
<comment type="cofactor">
    <cofactor evidence="7">
        <name>Zn(2+)</name>
        <dbReference type="ChEBI" id="CHEBI:29105"/>
    </cofactor>
    <text evidence="7">Binds 1 zinc ion.</text>
</comment>
<comment type="similarity">
    <text evidence="1 7">Belongs to the peptidase M3 family.</text>
</comment>